<dbReference type="Pfam" id="PF12833">
    <property type="entry name" value="HTH_18"/>
    <property type="match status" value="1"/>
</dbReference>
<dbReference type="InterPro" id="IPR009057">
    <property type="entry name" value="Homeodomain-like_sf"/>
</dbReference>
<dbReference type="EMBL" id="JACHLP010000005">
    <property type="protein sequence ID" value="MBB4844398.1"/>
    <property type="molecule type" value="Genomic_DNA"/>
</dbReference>
<dbReference type="Proteomes" id="UP000562027">
    <property type="component" value="Unassembled WGS sequence"/>
</dbReference>
<dbReference type="PROSITE" id="PS01124">
    <property type="entry name" value="HTH_ARAC_FAMILY_2"/>
    <property type="match status" value="1"/>
</dbReference>
<evidence type="ECO:0000313" key="5">
    <source>
        <dbReference type="Proteomes" id="UP000562027"/>
    </source>
</evidence>
<evidence type="ECO:0000259" key="3">
    <source>
        <dbReference type="PROSITE" id="PS01124"/>
    </source>
</evidence>
<proteinExistence type="predicted"/>
<dbReference type="InterPro" id="IPR053142">
    <property type="entry name" value="PchR_regulatory_protein"/>
</dbReference>
<name>A0A840LDX1_9BURK</name>
<keyword evidence="4" id="KW-0238">DNA-binding</keyword>
<dbReference type="PANTHER" id="PTHR47893">
    <property type="entry name" value="REGULATORY PROTEIN PCHR"/>
    <property type="match status" value="1"/>
</dbReference>
<keyword evidence="2" id="KW-0804">Transcription</keyword>
<dbReference type="Gene3D" id="1.10.10.60">
    <property type="entry name" value="Homeodomain-like"/>
    <property type="match status" value="2"/>
</dbReference>
<evidence type="ECO:0000256" key="1">
    <source>
        <dbReference type="ARBA" id="ARBA00023015"/>
    </source>
</evidence>
<evidence type="ECO:0000256" key="2">
    <source>
        <dbReference type="ARBA" id="ARBA00023163"/>
    </source>
</evidence>
<dbReference type="InterPro" id="IPR018060">
    <property type="entry name" value="HTH_AraC"/>
</dbReference>
<keyword evidence="5" id="KW-1185">Reference proteome</keyword>
<dbReference type="GO" id="GO:0003700">
    <property type="term" value="F:DNA-binding transcription factor activity"/>
    <property type="evidence" value="ECO:0007669"/>
    <property type="project" value="InterPro"/>
</dbReference>
<evidence type="ECO:0000313" key="4">
    <source>
        <dbReference type="EMBL" id="MBB4844398.1"/>
    </source>
</evidence>
<feature type="domain" description="HTH araC/xylS-type" evidence="3">
    <location>
        <begin position="211"/>
        <end position="308"/>
    </location>
</feature>
<dbReference type="AlphaFoldDB" id="A0A840LDX1"/>
<organism evidence="4 5">
    <name type="scientific">Roseateles oligotrophus</name>
    <dbReference type="NCBI Taxonomy" id="1769250"/>
    <lineage>
        <taxon>Bacteria</taxon>
        <taxon>Pseudomonadati</taxon>
        <taxon>Pseudomonadota</taxon>
        <taxon>Betaproteobacteria</taxon>
        <taxon>Burkholderiales</taxon>
        <taxon>Sphaerotilaceae</taxon>
        <taxon>Roseateles</taxon>
    </lineage>
</organism>
<accession>A0A840LDX1</accession>
<dbReference type="SMART" id="SM00342">
    <property type="entry name" value="HTH_ARAC"/>
    <property type="match status" value="1"/>
</dbReference>
<comment type="caution">
    <text evidence="4">The sequence shown here is derived from an EMBL/GenBank/DDBJ whole genome shotgun (WGS) entry which is preliminary data.</text>
</comment>
<protein>
    <submittedName>
        <fullName evidence="4">AraC-like DNA-binding protein</fullName>
    </submittedName>
</protein>
<dbReference type="PANTHER" id="PTHR47893:SF1">
    <property type="entry name" value="REGULATORY PROTEIN PCHR"/>
    <property type="match status" value="1"/>
</dbReference>
<gene>
    <name evidence="4" type="ORF">HNP55_002934</name>
</gene>
<sequence length="309" mass="33556">MQTGARLGTRVEEVRAVGTTGRLPVSGHGCWIERAALDDGLTVVRSHYQPARDLAEASTQSDTGPTLVITYGLSGESGFVAEDGSSLRFGAGRTTLAAFAHTRGERHFRAETSVRQLRLVLNGNALSRYLGEAAAARLASRRGIRLLGEHATTAWCRTLLHPLLSPEVATPVDRHIAALTLAAEHLRLLMPAQVPSASSLRLSAADVEKLARARDLMHTQMDRALTIPYLSATVGLNECKFKQGFRELYGTTPHQFLLDLRMRRARALLQSGCQVAQAAYAVGYRHPASFSAAFSRYFGQVPKSLNTPV</sequence>
<keyword evidence="1" id="KW-0805">Transcription regulation</keyword>
<dbReference type="SUPFAM" id="SSF46689">
    <property type="entry name" value="Homeodomain-like"/>
    <property type="match status" value="2"/>
</dbReference>
<reference evidence="4 5" key="1">
    <citation type="submission" date="2020-08" db="EMBL/GenBank/DDBJ databases">
        <title>Functional genomics of gut bacteria from endangered species of beetles.</title>
        <authorList>
            <person name="Carlos-Shanley C."/>
        </authorList>
    </citation>
    <scope>NUCLEOTIDE SEQUENCE [LARGE SCALE GENOMIC DNA]</scope>
    <source>
        <strain evidence="4 5">S00239</strain>
    </source>
</reference>
<dbReference type="GO" id="GO:0043565">
    <property type="term" value="F:sequence-specific DNA binding"/>
    <property type="evidence" value="ECO:0007669"/>
    <property type="project" value="InterPro"/>
</dbReference>
<dbReference type="RefSeq" id="WP_221439598.1">
    <property type="nucleotide sequence ID" value="NZ_JACHLP010000005.1"/>
</dbReference>